<sequence>MAFLHTETHGHGPDLFLIHGWGLHGGIWQSVVEALQHRYRLTVVDLPGHGHSPLPAGGFDLDRLAQLLLDSAPPQAAWVGWSLGGMAALNAMLRWPQQIDKVTLVAAQPQFIQSDDWPHATPEKSLAQFAENLVKHTDQTLKRFLALQVRGTADEKDQLRAMRALVDARPPPQAEALRLGLEILRSTNLRPRLNQIQRPLQFILGGRDMLVPVAAAKAIGTRVPTARIDILPQAGHIPFFSHTDEFLKPLGAFMEKNY</sequence>
<reference evidence="7" key="1">
    <citation type="submission" date="2015-10" db="EMBL/GenBank/DDBJ databases">
        <title>Description of Candidatus Tenderia electrophaga gen. nov, sp. nov., an Uncultivated Electroautotroph from a Biocathode Enrichment.</title>
        <authorList>
            <person name="Eddie B.J."/>
            <person name="Malanoski A.P."/>
            <person name="Wang Z."/>
            <person name="Hall R.J."/>
            <person name="Oh S.D."/>
            <person name="Heiner C."/>
            <person name="Lin B."/>
            <person name="Strycharz-Glaven S.M."/>
        </authorList>
    </citation>
    <scope>NUCLEOTIDE SEQUENCE [LARGE SCALE GENOMIC DNA]</scope>
    <source>
        <strain evidence="7">NRL1</strain>
    </source>
</reference>
<dbReference type="InterPro" id="IPR000073">
    <property type="entry name" value="AB_hydrolase_1"/>
</dbReference>
<dbReference type="InterPro" id="IPR010076">
    <property type="entry name" value="BioH"/>
</dbReference>
<evidence type="ECO:0000256" key="3">
    <source>
        <dbReference type="ARBA" id="ARBA00022756"/>
    </source>
</evidence>
<dbReference type="AlphaFoldDB" id="A0A0S2T9G7"/>
<proteinExistence type="inferred from homology"/>
<evidence type="ECO:0000313" key="8">
    <source>
        <dbReference type="Proteomes" id="UP000055136"/>
    </source>
</evidence>
<dbReference type="SUPFAM" id="SSF53474">
    <property type="entry name" value="alpha/beta-Hydrolases"/>
    <property type="match status" value="1"/>
</dbReference>
<protein>
    <recommendedName>
        <fullName evidence="5">Pimeloyl-[acyl-carrier protein] methyl ester esterase</fullName>
        <ecNumber evidence="5">3.1.1.85</ecNumber>
    </recommendedName>
    <alternativeName>
        <fullName evidence="5">Biotin synthesis protein BioH</fullName>
    </alternativeName>
    <alternativeName>
        <fullName evidence="5">Carboxylesterase BioH</fullName>
    </alternativeName>
</protein>
<evidence type="ECO:0000256" key="2">
    <source>
        <dbReference type="ARBA" id="ARBA00022490"/>
    </source>
</evidence>
<keyword evidence="1 5" id="KW-0719">Serine esterase</keyword>
<comment type="function">
    <text evidence="5">The physiological role of BioH is to remove the methyl group introduced by BioC when the pimeloyl moiety is complete. It allows to synthesize pimeloyl-ACP via the fatty acid synthetic pathway through the hydrolysis of the ester bonds of pimeloyl-ACP esters.</text>
</comment>
<dbReference type="Gene3D" id="3.40.50.1820">
    <property type="entry name" value="alpha/beta hydrolase"/>
    <property type="match status" value="1"/>
</dbReference>
<gene>
    <name evidence="5" type="primary">bioH</name>
    <name evidence="7" type="ORF">Tel_00645</name>
</gene>
<dbReference type="Proteomes" id="UP000055136">
    <property type="component" value="Chromosome"/>
</dbReference>
<feature type="binding site" evidence="5">
    <location>
        <begin position="144"/>
        <end position="148"/>
    </location>
    <ligand>
        <name>substrate</name>
    </ligand>
</feature>
<keyword evidence="2 5" id="KW-0963">Cytoplasm</keyword>
<name>A0A0S2T9G7_9GAMM</name>
<dbReference type="InterPro" id="IPR029058">
    <property type="entry name" value="AB_hydrolase_fold"/>
</dbReference>
<dbReference type="EMBL" id="CP013099">
    <property type="protein sequence ID" value="ALP51766.1"/>
    <property type="molecule type" value="Genomic_DNA"/>
</dbReference>
<feature type="domain" description="AB hydrolase-1" evidence="6">
    <location>
        <begin position="15"/>
        <end position="246"/>
    </location>
</feature>
<feature type="active site" evidence="5">
    <location>
        <position position="236"/>
    </location>
</feature>
<keyword evidence="8" id="KW-1185">Reference proteome</keyword>
<dbReference type="EC" id="3.1.1.85" evidence="5"/>
<dbReference type="GO" id="GO:0009102">
    <property type="term" value="P:biotin biosynthetic process"/>
    <property type="evidence" value="ECO:0007669"/>
    <property type="project" value="UniProtKB-UniRule"/>
</dbReference>
<dbReference type="UniPathway" id="UPA00078"/>
<evidence type="ECO:0000256" key="5">
    <source>
        <dbReference type="HAMAP-Rule" id="MF_01260"/>
    </source>
</evidence>
<feature type="active site" description="Nucleophile" evidence="5">
    <location>
        <position position="82"/>
    </location>
</feature>
<dbReference type="InterPro" id="IPR050266">
    <property type="entry name" value="AB_hydrolase_sf"/>
</dbReference>
<feature type="active site" evidence="5">
    <location>
        <position position="208"/>
    </location>
</feature>
<dbReference type="STRING" id="1748243.Tel_00645"/>
<dbReference type="KEGG" id="tee:Tel_00645"/>
<feature type="binding site" evidence="5">
    <location>
        <position position="236"/>
    </location>
    <ligand>
        <name>substrate</name>
    </ligand>
</feature>
<dbReference type="PANTHER" id="PTHR43798:SF31">
    <property type="entry name" value="AB HYDROLASE SUPERFAMILY PROTEIN YCLE"/>
    <property type="match status" value="1"/>
</dbReference>
<keyword evidence="4 5" id="KW-0378">Hydrolase</keyword>
<comment type="pathway">
    <text evidence="5">Cofactor biosynthesis; biotin biosynthesis.</text>
</comment>
<dbReference type="HAMAP" id="MF_01260">
    <property type="entry name" value="Carboxylester"/>
    <property type="match status" value="1"/>
</dbReference>
<dbReference type="PANTHER" id="PTHR43798">
    <property type="entry name" value="MONOACYLGLYCEROL LIPASE"/>
    <property type="match status" value="1"/>
</dbReference>
<evidence type="ECO:0000256" key="1">
    <source>
        <dbReference type="ARBA" id="ARBA00022487"/>
    </source>
</evidence>
<dbReference type="GO" id="GO:0016020">
    <property type="term" value="C:membrane"/>
    <property type="evidence" value="ECO:0007669"/>
    <property type="project" value="TreeGrafter"/>
</dbReference>
<feature type="binding site" evidence="5">
    <location>
        <position position="21"/>
    </location>
    <ligand>
        <name>substrate</name>
    </ligand>
</feature>
<organism evidence="7 8">
    <name type="scientific">Candidatus Tenderia electrophaga</name>
    <dbReference type="NCBI Taxonomy" id="1748243"/>
    <lineage>
        <taxon>Bacteria</taxon>
        <taxon>Pseudomonadati</taxon>
        <taxon>Pseudomonadota</taxon>
        <taxon>Gammaproteobacteria</taxon>
        <taxon>Candidatus Tenderiales</taxon>
        <taxon>Candidatus Tenderiaceae</taxon>
        <taxon>Candidatus Tenderia</taxon>
    </lineage>
</organism>
<feature type="binding site" evidence="5">
    <location>
        <begin position="82"/>
        <end position="83"/>
    </location>
    <ligand>
        <name>substrate</name>
    </ligand>
</feature>
<dbReference type="GO" id="GO:0090499">
    <property type="term" value="F:pimelyl-[acyl-carrier protein] methyl ester esterase activity"/>
    <property type="evidence" value="ECO:0007669"/>
    <property type="project" value="UniProtKB-EC"/>
</dbReference>
<evidence type="ECO:0000313" key="7">
    <source>
        <dbReference type="EMBL" id="ALP51766.1"/>
    </source>
</evidence>
<comment type="similarity">
    <text evidence="5">Belongs to the AB hydrolase superfamily. Carboxylesterase BioH family.</text>
</comment>
<evidence type="ECO:0000256" key="4">
    <source>
        <dbReference type="ARBA" id="ARBA00022801"/>
    </source>
</evidence>
<comment type="subcellular location">
    <subcellularLocation>
        <location evidence="5">Cytoplasm</location>
    </subcellularLocation>
</comment>
<dbReference type="Pfam" id="PF12697">
    <property type="entry name" value="Abhydrolase_6"/>
    <property type="match status" value="1"/>
</dbReference>
<keyword evidence="3 5" id="KW-0093">Biotin biosynthesis</keyword>
<dbReference type="GO" id="GO:0005737">
    <property type="term" value="C:cytoplasm"/>
    <property type="evidence" value="ECO:0007669"/>
    <property type="project" value="UniProtKB-SubCell"/>
</dbReference>
<comment type="subunit">
    <text evidence="5">Monomer.</text>
</comment>
<accession>A0A0S2T9G7</accession>
<evidence type="ECO:0000259" key="6">
    <source>
        <dbReference type="Pfam" id="PF12697"/>
    </source>
</evidence>
<dbReference type="NCBIfam" id="TIGR01738">
    <property type="entry name" value="bioH"/>
    <property type="match status" value="1"/>
</dbReference>
<comment type="catalytic activity">
    <reaction evidence="5">
        <text>6-carboxyhexanoyl-[ACP] methyl ester + H2O = 6-carboxyhexanoyl-[ACP] + methanol + H(+)</text>
        <dbReference type="Rhea" id="RHEA:42700"/>
        <dbReference type="Rhea" id="RHEA-COMP:9955"/>
        <dbReference type="Rhea" id="RHEA-COMP:10186"/>
        <dbReference type="ChEBI" id="CHEBI:15377"/>
        <dbReference type="ChEBI" id="CHEBI:15378"/>
        <dbReference type="ChEBI" id="CHEBI:17790"/>
        <dbReference type="ChEBI" id="CHEBI:78846"/>
        <dbReference type="ChEBI" id="CHEBI:82735"/>
        <dbReference type="EC" id="3.1.1.85"/>
    </reaction>
</comment>